<dbReference type="Proteomes" id="UP001519654">
    <property type="component" value="Unassembled WGS sequence"/>
</dbReference>
<feature type="chain" id="PRO_5045920438" evidence="1">
    <location>
        <begin position="34"/>
        <end position="174"/>
    </location>
</feature>
<reference evidence="2 3" key="1">
    <citation type="submission" date="2021-06" db="EMBL/GenBank/DDBJ databases">
        <title>Actinoplanes lichenicola sp. nov., and Actinoplanes ovalisporus sp. nov., isolated from lichen in Thailand.</title>
        <authorList>
            <person name="Saeng-In P."/>
            <person name="Kanchanasin P."/>
            <person name="Yuki M."/>
            <person name="Kudo T."/>
            <person name="Ohkuma M."/>
            <person name="Phongsopitanun W."/>
            <person name="Tanasupawat S."/>
        </authorList>
    </citation>
    <scope>NUCLEOTIDE SEQUENCE [LARGE SCALE GENOMIC DNA]</scope>
    <source>
        <strain evidence="2 3">NBRC 110975</strain>
    </source>
</reference>
<organism evidence="2 3">
    <name type="scientific">Paractinoplanes bogorensis</name>
    <dbReference type="NCBI Taxonomy" id="1610840"/>
    <lineage>
        <taxon>Bacteria</taxon>
        <taxon>Bacillati</taxon>
        <taxon>Actinomycetota</taxon>
        <taxon>Actinomycetes</taxon>
        <taxon>Micromonosporales</taxon>
        <taxon>Micromonosporaceae</taxon>
        <taxon>Paractinoplanes</taxon>
    </lineage>
</organism>
<dbReference type="InterPro" id="IPR006311">
    <property type="entry name" value="TAT_signal"/>
</dbReference>
<evidence type="ECO:0000256" key="1">
    <source>
        <dbReference type="SAM" id="SignalP"/>
    </source>
</evidence>
<protein>
    <submittedName>
        <fullName evidence="2">RICIN domain-containing protein</fullName>
    </submittedName>
</protein>
<sequence>MTDRRQAMRSLTAAAAAVVLLLLSFGVAAPAQAAGRMFKHNNGLCVRDTIEIINIKPCEAAPVTARNWSFVGRGTLNGHALYMFKNVQTSACMASVGDTFGPLGFRCLNADDAEIWEVFTVGSGTSQRQVLKSYGAFKLGKHMCLEYTPPYTVMANLGLSPCNLNSTNQKFRLF</sequence>
<proteinExistence type="predicted"/>
<dbReference type="SUPFAM" id="SSF50370">
    <property type="entry name" value="Ricin B-like lectins"/>
    <property type="match status" value="1"/>
</dbReference>
<dbReference type="EMBL" id="JAHKKG010000018">
    <property type="protein sequence ID" value="MBU2670229.1"/>
    <property type="molecule type" value="Genomic_DNA"/>
</dbReference>
<keyword evidence="3" id="KW-1185">Reference proteome</keyword>
<gene>
    <name evidence="2" type="ORF">KOI35_42685</name>
</gene>
<evidence type="ECO:0000313" key="3">
    <source>
        <dbReference type="Proteomes" id="UP001519654"/>
    </source>
</evidence>
<keyword evidence="1" id="KW-0732">Signal</keyword>
<name>A0ABS5Z3F5_9ACTN</name>
<evidence type="ECO:0000313" key="2">
    <source>
        <dbReference type="EMBL" id="MBU2670229.1"/>
    </source>
</evidence>
<dbReference type="RefSeq" id="WP_215795453.1">
    <property type="nucleotide sequence ID" value="NZ_JAHKKG010000018.1"/>
</dbReference>
<dbReference type="PROSITE" id="PS51318">
    <property type="entry name" value="TAT"/>
    <property type="match status" value="1"/>
</dbReference>
<comment type="caution">
    <text evidence="2">The sequence shown here is derived from an EMBL/GenBank/DDBJ whole genome shotgun (WGS) entry which is preliminary data.</text>
</comment>
<dbReference type="Gene3D" id="2.80.10.50">
    <property type="match status" value="1"/>
</dbReference>
<dbReference type="PROSITE" id="PS50231">
    <property type="entry name" value="RICIN_B_LECTIN"/>
    <property type="match status" value="1"/>
</dbReference>
<feature type="signal peptide" evidence="1">
    <location>
        <begin position="1"/>
        <end position="33"/>
    </location>
</feature>
<accession>A0ABS5Z3F5</accession>
<dbReference type="InterPro" id="IPR035992">
    <property type="entry name" value="Ricin_B-like_lectins"/>
</dbReference>